<dbReference type="RefSeq" id="WP_162207217.1">
    <property type="nucleotide sequence ID" value="NZ_CP032664.1"/>
</dbReference>
<gene>
    <name evidence="1" type="ORF">D7032_07635</name>
</gene>
<dbReference type="Pfam" id="PF09684">
    <property type="entry name" value="Tail_P2_I"/>
    <property type="match status" value="1"/>
</dbReference>
<reference evidence="1" key="1">
    <citation type="submission" date="2018-09" db="EMBL/GenBank/DDBJ databases">
        <title>Genome sequencing and analysis.</title>
        <authorList>
            <person name="Huang Y.-T."/>
        </authorList>
    </citation>
    <scope>NUCLEOTIDE SEQUENCE</scope>
    <source>
        <strain evidence="1">HIDE</strain>
    </source>
</reference>
<sequence length="213" mass="24441">MSAVNWRDIADTLTKMPYWLARTGSELDKLRRAAIRFWQRVEDALAFPARQLDPMTAELELVHLLAWERDIERIPSESEQMYRTRVKYALPFAKGAGSRTGWEDMFAKLGMQHITIDERIDPVDWDVVVLQLLDEDVGPKQDLINYICRQYGRTTRRYQYSTIAQMPLIAPPGAFDADGQVVIARLSDNARPTMGLAVMDNDSQLVIAKLKQQ</sequence>
<dbReference type="AlphaFoldDB" id="A0A7T8EB51"/>
<dbReference type="EMBL" id="CP032664">
    <property type="protein sequence ID" value="QQO83142.1"/>
    <property type="molecule type" value="Genomic_DNA"/>
</dbReference>
<name>A0A7T8EB51_9GAMM</name>
<dbReference type="InterPro" id="IPR006521">
    <property type="entry name" value="Tail_protein_I"/>
</dbReference>
<proteinExistence type="predicted"/>
<evidence type="ECO:0008006" key="2">
    <source>
        <dbReference type="Google" id="ProtNLM"/>
    </source>
</evidence>
<evidence type="ECO:0000313" key="1">
    <source>
        <dbReference type="EMBL" id="QQO83142.1"/>
    </source>
</evidence>
<protein>
    <recommendedName>
        <fullName evidence="2">Phage tail protein</fullName>
    </recommendedName>
</protein>
<organism evidence="1">
    <name type="scientific">Shewanella algae</name>
    <dbReference type="NCBI Taxonomy" id="38313"/>
    <lineage>
        <taxon>Bacteria</taxon>
        <taxon>Pseudomonadati</taxon>
        <taxon>Pseudomonadota</taxon>
        <taxon>Gammaproteobacteria</taxon>
        <taxon>Alteromonadales</taxon>
        <taxon>Shewanellaceae</taxon>
        <taxon>Shewanella</taxon>
    </lineage>
</organism>
<accession>A0A7T8EB51</accession>